<accession>A0A4C1WC60</accession>
<evidence type="ECO:0000313" key="3">
    <source>
        <dbReference type="Proteomes" id="UP000299102"/>
    </source>
</evidence>
<feature type="region of interest" description="Disordered" evidence="1">
    <location>
        <begin position="1"/>
        <end position="63"/>
    </location>
</feature>
<dbReference type="EMBL" id="BGZK01000527">
    <property type="protein sequence ID" value="GBP48643.1"/>
    <property type="molecule type" value="Genomic_DNA"/>
</dbReference>
<reference evidence="2 3" key="1">
    <citation type="journal article" date="2019" name="Commun. Biol.">
        <title>The bagworm genome reveals a unique fibroin gene that provides high tensile strength.</title>
        <authorList>
            <person name="Kono N."/>
            <person name="Nakamura H."/>
            <person name="Ohtoshi R."/>
            <person name="Tomita M."/>
            <person name="Numata K."/>
            <person name="Arakawa K."/>
        </authorList>
    </citation>
    <scope>NUCLEOTIDE SEQUENCE [LARGE SCALE GENOMIC DNA]</scope>
</reference>
<comment type="caution">
    <text evidence="2">The sequence shown here is derived from an EMBL/GenBank/DDBJ whole genome shotgun (WGS) entry which is preliminary data.</text>
</comment>
<organism evidence="2 3">
    <name type="scientific">Eumeta variegata</name>
    <name type="common">Bagworm moth</name>
    <name type="synonym">Eumeta japonica</name>
    <dbReference type="NCBI Taxonomy" id="151549"/>
    <lineage>
        <taxon>Eukaryota</taxon>
        <taxon>Metazoa</taxon>
        <taxon>Ecdysozoa</taxon>
        <taxon>Arthropoda</taxon>
        <taxon>Hexapoda</taxon>
        <taxon>Insecta</taxon>
        <taxon>Pterygota</taxon>
        <taxon>Neoptera</taxon>
        <taxon>Endopterygota</taxon>
        <taxon>Lepidoptera</taxon>
        <taxon>Glossata</taxon>
        <taxon>Ditrysia</taxon>
        <taxon>Tineoidea</taxon>
        <taxon>Psychidae</taxon>
        <taxon>Oiketicinae</taxon>
        <taxon>Eumeta</taxon>
    </lineage>
</organism>
<name>A0A4C1WC60_EUMVA</name>
<dbReference type="AlphaFoldDB" id="A0A4C1WC60"/>
<dbReference type="Proteomes" id="UP000299102">
    <property type="component" value="Unassembled WGS sequence"/>
</dbReference>
<evidence type="ECO:0000313" key="2">
    <source>
        <dbReference type="EMBL" id="GBP48643.1"/>
    </source>
</evidence>
<sequence>MPASLSRFTAPPAQVTPKYSTHGAVGLDRGGDASVHIGRTPPPSGHFRRRLLDRAPPPPARATAVGRTSLIPAILRRFSASESRFIRKVTASEGTACVNRKQHTL</sequence>
<proteinExistence type="predicted"/>
<protein>
    <submittedName>
        <fullName evidence="2">Uncharacterized protein</fullName>
    </submittedName>
</protein>
<keyword evidence="3" id="KW-1185">Reference proteome</keyword>
<evidence type="ECO:0000256" key="1">
    <source>
        <dbReference type="SAM" id="MobiDB-lite"/>
    </source>
</evidence>
<gene>
    <name evidence="2" type="ORF">EVAR_28029_1</name>
</gene>